<gene>
    <name evidence="2" type="ORF">SAMN05660464_3689</name>
</gene>
<dbReference type="Pfam" id="PF12728">
    <property type="entry name" value="HTH_17"/>
    <property type="match status" value="1"/>
</dbReference>
<organism evidence="2 3">
    <name type="scientific">Geodermatophilus dictyosporus</name>
    <dbReference type="NCBI Taxonomy" id="1523247"/>
    <lineage>
        <taxon>Bacteria</taxon>
        <taxon>Bacillati</taxon>
        <taxon>Actinomycetota</taxon>
        <taxon>Actinomycetes</taxon>
        <taxon>Geodermatophilales</taxon>
        <taxon>Geodermatophilaceae</taxon>
        <taxon>Geodermatophilus</taxon>
    </lineage>
</organism>
<evidence type="ECO:0000259" key="1">
    <source>
        <dbReference type="Pfam" id="PF12728"/>
    </source>
</evidence>
<dbReference type="EMBL" id="FOWQ01000006">
    <property type="protein sequence ID" value="SFP61364.1"/>
    <property type="molecule type" value="Genomic_DNA"/>
</dbReference>
<dbReference type="RefSeq" id="WP_169064396.1">
    <property type="nucleotide sequence ID" value="NZ_FOWQ01000006.1"/>
</dbReference>
<accession>A0A1I5RS65</accession>
<dbReference type="STRING" id="1523247.SAMN05660464_3689"/>
<feature type="domain" description="Helix-turn-helix" evidence="1">
    <location>
        <begin position="17"/>
        <end position="66"/>
    </location>
</feature>
<dbReference type="AlphaFoldDB" id="A0A1I5RS65"/>
<evidence type="ECO:0000313" key="2">
    <source>
        <dbReference type="EMBL" id="SFP61364.1"/>
    </source>
</evidence>
<dbReference type="Proteomes" id="UP000198857">
    <property type="component" value="Unassembled WGS sequence"/>
</dbReference>
<dbReference type="SUPFAM" id="SSF46955">
    <property type="entry name" value="Putative DNA-binding domain"/>
    <property type="match status" value="1"/>
</dbReference>
<reference evidence="3" key="1">
    <citation type="submission" date="2016-10" db="EMBL/GenBank/DDBJ databases">
        <authorList>
            <person name="Varghese N."/>
            <person name="Submissions S."/>
        </authorList>
    </citation>
    <scope>NUCLEOTIDE SEQUENCE [LARGE SCALE GENOMIC DNA]</scope>
    <source>
        <strain evidence="3">DSM 44208</strain>
    </source>
</reference>
<name>A0A1I5RS65_9ACTN</name>
<dbReference type="InterPro" id="IPR041657">
    <property type="entry name" value="HTH_17"/>
</dbReference>
<evidence type="ECO:0000313" key="3">
    <source>
        <dbReference type="Proteomes" id="UP000198857"/>
    </source>
</evidence>
<proteinExistence type="predicted"/>
<dbReference type="InterPro" id="IPR009061">
    <property type="entry name" value="DNA-bd_dom_put_sf"/>
</dbReference>
<sequence length="75" mass="8410">MSSNTTTPSAAATLTRWLREREAAEVTGFASGTLRQWRHHGRGPAFHRVGRTVLYDRAELHRFVMAGRVEMAIAT</sequence>
<protein>
    <submittedName>
        <fullName evidence="2">DNA binding domain-containing protein, excisionase family</fullName>
    </submittedName>
</protein>
<keyword evidence="3" id="KW-1185">Reference proteome</keyword>